<gene>
    <name evidence="18 20" type="primary">dsbD</name>
    <name evidence="20" type="ORF">G3I67_04505</name>
</gene>
<dbReference type="InterPro" id="IPR017937">
    <property type="entry name" value="Thioredoxin_CS"/>
</dbReference>
<evidence type="ECO:0000256" key="6">
    <source>
        <dbReference type="ARBA" id="ARBA00022692"/>
    </source>
</evidence>
<dbReference type="EMBL" id="JAAGRN010000002">
    <property type="protein sequence ID" value="NDY82487.1"/>
    <property type="molecule type" value="Genomic_DNA"/>
</dbReference>
<dbReference type="NCBIfam" id="NF001419">
    <property type="entry name" value="PRK00293.1"/>
    <property type="match status" value="1"/>
</dbReference>
<keyword evidence="13 18" id="KW-0472">Membrane</keyword>
<dbReference type="Pfam" id="PF02683">
    <property type="entry name" value="DsbD_TM"/>
    <property type="match status" value="1"/>
</dbReference>
<dbReference type="InterPro" id="IPR036249">
    <property type="entry name" value="Thioredoxin-like_sf"/>
</dbReference>
<feature type="transmembrane region" description="Helical" evidence="18">
    <location>
        <begin position="217"/>
        <end position="244"/>
    </location>
</feature>
<dbReference type="GO" id="GO:0005886">
    <property type="term" value="C:plasma membrane"/>
    <property type="evidence" value="ECO:0007669"/>
    <property type="project" value="UniProtKB-SubCell"/>
</dbReference>
<dbReference type="InterPro" id="IPR036929">
    <property type="entry name" value="DsbDN_sf"/>
</dbReference>
<evidence type="ECO:0000259" key="19">
    <source>
        <dbReference type="PROSITE" id="PS51352"/>
    </source>
</evidence>
<reference evidence="20" key="1">
    <citation type="submission" date="2020-02" db="EMBL/GenBank/DDBJ databases">
        <authorList>
            <person name="Chen W.-M."/>
        </authorList>
    </citation>
    <scope>NUCLEOTIDE SEQUENCE</scope>
    <source>
        <strain evidence="20">NBD-18</strain>
    </source>
</reference>
<keyword evidence="6 18" id="KW-0812">Transmembrane</keyword>
<keyword evidence="3 18" id="KW-0813">Transport</keyword>
<dbReference type="GO" id="GO:0017004">
    <property type="term" value="P:cytochrome complex assembly"/>
    <property type="evidence" value="ECO:0007669"/>
    <property type="project" value="UniProtKB-UniRule"/>
</dbReference>
<accession>A0A6B2R0G9</accession>
<evidence type="ECO:0000256" key="16">
    <source>
        <dbReference type="ARBA" id="ARBA00047388"/>
    </source>
</evidence>
<keyword evidence="15 18" id="KW-0676">Redox-active center</keyword>
<dbReference type="PROSITE" id="PS00194">
    <property type="entry name" value="THIOREDOXIN_1"/>
    <property type="match status" value="1"/>
</dbReference>
<evidence type="ECO:0000256" key="7">
    <source>
        <dbReference type="ARBA" id="ARBA00022729"/>
    </source>
</evidence>
<dbReference type="PANTHER" id="PTHR32234">
    <property type="entry name" value="THIOL:DISULFIDE INTERCHANGE PROTEIN DSBD"/>
    <property type="match status" value="1"/>
</dbReference>
<evidence type="ECO:0000256" key="17">
    <source>
        <dbReference type="ARBA" id="ARBA00047804"/>
    </source>
</evidence>
<dbReference type="InterPro" id="IPR028250">
    <property type="entry name" value="DsbDN"/>
</dbReference>
<dbReference type="PROSITE" id="PS51352">
    <property type="entry name" value="THIOREDOXIN_2"/>
    <property type="match status" value="1"/>
</dbReference>
<feature type="domain" description="Thioredoxin" evidence="19">
    <location>
        <begin position="548"/>
        <end position="685"/>
    </location>
</feature>
<sequence precursor="true">MMQQKKTFLQTCVLLFGALLLVLSGIQAKADQDGFLDPEKAFVLKANIESPNLIHLDFKIADGYYMYRERFSFHSDTESFKLGEAKFPKGKIKFDPTFNKDMELYFNEVKIELPFVFEENQNTEASKIAAENGTQKKQIIITVNGQGCAEAGLCYPPMDFVLKVERTDDGKGWKVASNKTGLLAHLMEGGWRDVLFGGDDQNLAGILSSTDLIEIALLFFILGTLLALTPCVLPMVPILSVLLVGEQHHVSRGRGLILSAAYVAGMSVVYTILGVAAGLSGAGLAAWLQTPWVLGLFAVMLSALALAMFDVYQFQMPASIQTKLIVKNSHILGGRVVASLMMGAISALIVGPCVAAPLAGALLYISQTGDVMLGGLALFAMAWGMGVPLLLMGASAGKLMPRTGPWMEGVKKFFGLLLFATAWWMVMPVLPTWMQILGWAILAMFGAMLMRTFEPMPPESGFGGIVRKTVGMMLVLLCAIWLVGIASGGRSLFQPLSHLAVFAQPVETQMAGAIGATAKQQLLGQSSQSSQSLQPVERSQPTQPFQSLLANQQTLSITSALPVVKVGPLQFYRIKTIAQLEALLATAKQPVMLDFYADWCVSCKEMEAFTFVDSRVASRMNQMLLLQADVTANDQEDRALLKRFRLFGPPGIIFFSKDGNERRDIRVVGFQDASRFAATLDRVLK</sequence>
<evidence type="ECO:0000256" key="4">
    <source>
        <dbReference type="ARBA" id="ARBA00022475"/>
    </source>
</evidence>
<dbReference type="InterPro" id="IPR003834">
    <property type="entry name" value="Cyt_c_assmbl_TM_dom"/>
</dbReference>
<feature type="disulfide bond" description="Redox-active" evidence="18">
    <location>
        <begin position="148"/>
        <end position="154"/>
    </location>
</feature>
<feature type="transmembrane region" description="Helical" evidence="18">
    <location>
        <begin position="256"/>
        <end position="280"/>
    </location>
</feature>
<evidence type="ECO:0000256" key="13">
    <source>
        <dbReference type="ARBA" id="ARBA00023136"/>
    </source>
</evidence>
<evidence type="ECO:0000256" key="12">
    <source>
        <dbReference type="ARBA" id="ARBA00023027"/>
    </source>
</evidence>
<keyword evidence="8 18" id="KW-0201">Cytochrome c-type biogenesis</keyword>
<comment type="catalytic activity">
    <reaction evidence="16 18">
        <text>[protein]-dithiol + NAD(+) = [protein]-disulfide + NADH + H(+)</text>
        <dbReference type="Rhea" id="RHEA:18749"/>
        <dbReference type="Rhea" id="RHEA-COMP:10593"/>
        <dbReference type="Rhea" id="RHEA-COMP:10594"/>
        <dbReference type="ChEBI" id="CHEBI:15378"/>
        <dbReference type="ChEBI" id="CHEBI:29950"/>
        <dbReference type="ChEBI" id="CHEBI:50058"/>
        <dbReference type="ChEBI" id="CHEBI:57540"/>
        <dbReference type="ChEBI" id="CHEBI:57945"/>
        <dbReference type="EC" id="1.8.1.8"/>
    </reaction>
</comment>
<evidence type="ECO:0000256" key="2">
    <source>
        <dbReference type="ARBA" id="ARBA00007241"/>
    </source>
</evidence>
<keyword evidence="7 18" id="KW-0732">Signal</keyword>
<dbReference type="SUPFAM" id="SSF52833">
    <property type="entry name" value="Thioredoxin-like"/>
    <property type="match status" value="1"/>
</dbReference>
<comment type="similarity">
    <text evidence="2 18">Belongs to the thioredoxin family. DsbD subfamily.</text>
</comment>
<evidence type="ECO:0000256" key="11">
    <source>
        <dbReference type="ARBA" id="ARBA00023002"/>
    </source>
</evidence>
<dbReference type="EC" id="1.8.1.8" evidence="18"/>
<keyword evidence="11 18" id="KW-0560">Oxidoreductase</keyword>
<feature type="disulfide bond" description="Redox-active" evidence="18">
    <location>
        <begin position="231"/>
        <end position="353"/>
    </location>
</feature>
<dbReference type="Gene3D" id="3.40.30.10">
    <property type="entry name" value="Glutaredoxin"/>
    <property type="match status" value="1"/>
</dbReference>
<dbReference type="HAMAP" id="MF_00399">
    <property type="entry name" value="DbsD"/>
    <property type="match status" value="1"/>
</dbReference>
<evidence type="ECO:0000256" key="18">
    <source>
        <dbReference type="HAMAP-Rule" id="MF_00399"/>
    </source>
</evidence>
<evidence type="ECO:0000256" key="15">
    <source>
        <dbReference type="ARBA" id="ARBA00023284"/>
    </source>
</evidence>
<dbReference type="GO" id="GO:0009055">
    <property type="term" value="F:electron transfer activity"/>
    <property type="evidence" value="ECO:0007669"/>
    <property type="project" value="UniProtKB-UniRule"/>
</dbReference>
<dbReference type="AlphaFoldDB" id="A0A6B2R0G9"/>
<feature type="transmembrane region" description="Helical" evidence="18">
    <location>
        <begin position="465"/>
        <end position="486"/>
    </location>
</feature>
<feature type="transmembrane region" description="Helical" evidence="18">
    <location>
        <begin position="292"/>
        <end position="312"/>
    </location>
</feature>
<dbReference type="Pfam" id="PF11412">
    <property type="entry name" value="DsbD_N"/>
    <property type="match status" value="1"/>
</dbReference>
<evidence type="ECO:0000313" key="20">
    <source>
        <dbReference type="EMBL" id="NDY82487.1"/>
    </source>
</evidence>
<dbReference type="GO" id="GO:0047134">
    <property type="term" value="F:protein-disulfide reductase [NAD(P)H] activity"/>
    <property type="evidence" value="ECO:0007669"/>
    <property type="project" value="UniProtKB-UniRule"/>
</dbReference>
<evidence type="ECO:0000256" key="9">
    <source>
        <dbReference type="ARBA" id="ARBA00022982"/>
    </source>
</evidence>
<feature type="transmembrane region" description="Helical" evidence="18">
    <location>
        <begin position="436"/>
        <end position="453"/>
    </location>
</feature>
<feature type="transmembrane region" description="Helical" evidence="18">
    <location>
        <begin position="413"/>
        <end position="430"/>
    </location>
</feature>
<evidence type="ECO:0000256" key="14">
    <source>
        <dbReference type="ARBA" id="ARBA00023157"/>
    </source>
</evidence>
<keyword evidence="9 18" id="KW-0249">Electron transport</keyword>
<evidence type="ECO:0000256" key="3">
    <source>
        <dbReference type="ARBA" id="ARBA00022448"/>
    </source>
</evidence>
<dbReference type="GO" id="GO:0045454">
    <property type="term" value="P:cell redox homeostasis"/>
    <property type="evidence" value="ECO:0007669"/>
    <property type="project" value="TreeGrafter"/>
</dbReference>
<evidence type="ECO:0000256" key="8">
    <source>
        <dbReference type="ARBA" id="ARBA00022748"/>
    </source>
</evidence>
<feature type="disulfide bond" description="Redox-active" evidence="18">
    <location>
        <begin position="600"/>
        <end position="603"/>
    </location>
</feature>
<dbReference type="Gene3D" id="2.60.40.1250">
    <property type="entry name" value="Thiol:disulfide interchange protein DsbD, N-terminal domain"/>
    <property type="match status" value="1"/>
</dbReference>
<evidence type="ECO:0000256" key="10">
    <source>
        <dbReference type="ARBA" id="ARBA00022989"/>
    </source>
</evidence>
<keyword evidence="14 18" id="KW-1015">Disulfide bond</keyword>
<feature type="transmembrane region" description="Helical" evidence="18">
    <location>
        <begin position="332"/>
        <end position="365"/>
    </location>
</feature>
<dbReference type="InterPro" id="IPR012336">
    <property type="entry name" value="Thioredoxin-like_fold"/>
</dbReference>
<protein>
    <recommendedName>
        <fullName evidence="18">Thiol:disulfide interchange protein DsbD</fullName>
        <ecNumber evidence="18">1.8.1.8</ecNumber>
    </recommendedName>
    <alternativeName>
        <fullName evidence="18">Protein-disulfide reductase</fullName>
        <shortName evidence="18">Disulfide reductase</shortName>
    </alternativeName>
</protein>
<dbReference type="InterPro" id="IPR022910">
    <property type="entry name" value="Thiol_diS_interchange_DbsD"/>
</dbReference>
<comment type="function">
    <text evidence="18">Required to facilitate the formation of correct disulfide bonds in some periplasmic proteins and for the assembly of the periplasmic c-type cytochromes. Acts by transferring electrons from cytoplasmic thioredoxin to the periplasm. This transfer involves a cascade of disulfide bond formation and reduction steps.</text>
</comment>
<dbReference type="InterPro" id="IPR035671">
    <property type="entry name" value="DsbD_gamma"/>
</dbReference>
<proteinExistence type="inferred from homology"/>
<name>A0A6B2R0G9_9BURK</name>
<dbReference type="InterPro" id="IPR013766">
    <property type="entry name" value="Thioredoxin_domain"/>
</dbReference>
<dbReference type="SUPFAM" id="SSF74863">
    <property type="entry name" value="Thiol:disulfide interchange protein DsbD, N-terminal domain (DsbD-alpha)"/>
    <property type="match status" value="1"/>
</dbReference>
<feature type="transmembrane region" description="Helical" evidence="18">
    <location>
        <begin position="371"/>
        <end position="392"/>
    </location>
</feature>
<feature type="chain" id="PRO_5025735419" description="Thiol:disulfide interchange protein DsbD" evidence="18">
    <location>
        <begin position="31"/>
        <end position="685"/>
    </location>
</feature>
<evidence type="ECO:0000256" key="1">
    <source>
        <dbReference type="ARBA" id="ARBA00004429"/>
    </source>
</evidence>
<comment type="caution">
    <text evidence="20">The sequence shown here is derived from an EMBL/GenBank/DDBJ whole genome shotgun (WGS) entry which is preliminary data.</text>
</comment>
<dbReference type="CDD" id="cd02953">
    <property type="entry name" value="DsbDgamma"/>
    <property type="match status" value="1"/>
</dbReference>
<keyword evidence="10 18" id="KW-1133">Transmembrane helix</keyword>
<dbReference type="RefSeq" id="WP_163651937.1">
    <property type="nucleotide sequence ID" value="NZ_JAAGRN010000002.1"/>
</dbReference>
<keyword evidence="12 18" id="KW-0520">NAD</keyword>
<keyword evidence="5 18" id="KW-0997">Cell inner membrane</keyword>
<comment type="catalytic activity">
    <reaction evidence="17 18">
        <text>[protein]-dithiol + NADP(+) = [protein]-disulfide + NADPH + H(+)</text>
        <dbReference type="Rhea" id="RHEA:18753"/>
        <dbReference type="Rhea" id="RHEA-COMP:10593"/>
        <dbReference type="Rhea" id="RHEA-COMP:10594"/>
        <dbReference type="ChEBI" id="CHEBI:15378"/>
        <dbReference type="ChEBI" id="CHEBI:29950"/>
        <dbReference type="ChEBI" id="CHEBI:50058"/>
        <dbReference type="ChEBI" id="CHEBI:57783"/>
        <dbReference type="ChEBI" id="CHEBI:58349"/>
        <dbReference type="EC" id="1.8.1.8"/>
    </reaction>
</comment>
<evidence type="ECO:0000256" key="5">
    <source>
        <dbReference type="ARBA" id="ARBA00022519"/>
    </source>
</evidence>
<dbReference type="PANTHER" id="PTHR32234:SF0">
    <property type="entry name" value="THIOL:DISULFIDE INTERCHANGE PROTEIN DSBD"/>
    <property type="match status" value="1"/>
</dbReference>
<feature type="signal peptide" evidence="18">
    <location>
        <begin position="1"/>
        <end position="30"/>
    </location>
</feature>
<keyword evidence="4 18" id="KW-1003">Cell membrane</keyword>
<comment type="subcellular location">
    <subcellularLocation>
        <location evidence="1 18">Cell inner membrane</location>
        <topology evidence="1 18">Multi-pass membrane protein</topology>
    </subcellularLocation>
</comment>
<dbReference type="Pfam" id="PF13098">
    <property type="entry name" value="Thioredoxin_2"/>
    <property type="match status" value="1"/>
</dbReference>
<organism evidence="20">
    <name type="scientific">Sheuella amnicola</name>
    <dbReference type="NCBI Taxonomy" id="2707330"/>
    <lineage>
        <taxon>Bacteria</taxon>
        <taxon>Pseudomonadati</taxon>
        <taxon>Pseudomonadota</taxon>
        <taxon>Betaproteobacteria</taxon>
        <taxon>Burkholderiales</taxon>
        <taxon>Alcaligenaceae</taxon>
        <taxon>Sheuella</taxon>
    </lineage>
</organism>